<gene>
    <name evidence="2" type="ORF">IAD41_08850</name>
</gene>
<dbReference type="Proteomes" id="UP000824139">
    <property type="component" value="Unassembled WGS sequence"/>
</dbReference>
<evidence type="ECO:0000313" key="3">
    <source>
        <dbReference type="Proteomes" id="UP000824139"/>
    </source>
</evidence>
<evidence type="ECO:0000313" key="2">
    <source>
        <dbReference type="EMBL" id="HIS83695.1"/>
    </source>
</evidence>
<feature type="domain" description="Transcription factor zinc-finger" evidence="1">
    <location>
        <begin position="9"/>
        <end position="48"/>
    </location>
</feature>
<sequence length="176" mass="19739">MSDTLQPLNCPACHKEMRKVFVPAEGINVDICVDGCGGIFFDNREFTKFDEKAENIDEILKAVEGKQFETVDESLPRTCPVCGSKMVKNYASANRQIQIDECYSCGGKFLDNGELQAIRAEFETEDERSAATMRELYDTVGVKLRAMEDEQKEANAKRSPLNKLFRAMIYGSKSGI</sequence>
<dbReference type="InterPro" id="IPR027392">
    <property type="entry name" value="TF_Znf"/>
</dbReference>
<evidence type="ECO:0000259" key="1">
    <source>
        <dbReference type="Pfam" id="PF13453"/>
    </source>
</evidence>
<accession>A0A9D1K480</accession>
<name>A0A9D1K480_9BACT</name>
<reference evidence="2" key="1">
    <citation type="submission" date="2020-10" db="EMBL/GenBank/DDBJ databases">
        <authorList>
            <person name="Gilroy R."/>
        </authorList>
    </citation>
    <scope>NUCLEOTIDE SEQUENCE</scope>
    <source>
        <strain evidence="2">CHK152-2994</strain>
    </source>
</reference>
<organism evidence="2 3">
    <name type="scientific">Candidatus Scatenecus faecavium</name>
    <dbReference type="NCBI Taxonomy" id="2840915"/>
    <lineage>
        <taxon>Bacteria</taxon>
        <taxon>Candidatus Scatenecus</taxon>
    </lineage>
</organism>
<comment type="caution">
    <text evidence="2">The sequence shown here is derived from an EMBL/GenBank/DDBJ whole genome shotgun (WGS) entry which is preliminary data.</text>
</comment>
<protein>
    <submittedName>
        <fullName evidence="2">Zf-TFIIB domain-containing protein</fullName>
    </submittedName>
</protein>
<proteinExistence type="predicted"/>
<dbReference type="Pfam" id="PF13453">
    <property type="entry name" value="Zn_ribbon_TFIIB"/>
    <property type="match status" value="2"/>
</dbReference>
<dbReference type="EMBL" id="DVJO01000189">
    <property type="protein sequence ID" value="HIS83695.1"/>
    <property type="molecule type" value="Genomic_DNA"/>
</dbReference>
<dbReference type="AlphaFoldDB" id="A0A9D1K480"/>
<feature type="domain" description="Transcription factor zinc-finger" evidence="1">
    <location>
        <begin position="78"/>
        <end position="118"/>
    </location>
</feature>
<reference evidence="2" key="2">
    <citation type="journal article" date="2021" name="PeerJ">
        <title>Extensive microbial diversity within the chicken gut microbiome revealed by metagenomics and culture.</title>
        <authorList>
            <person name="Gilroy R."/>
            <person name="Ravi A."/>
            <person name="Getino M."/>
            <person name="Pursley I."/>
            <person name="Horton D.L."/>
            <person name="Alikhan N.F."/>
            <person name="Baker D."/>
            <person name="Gharbi K."/>
            <person name="Hall N."/>
            <person name="Watson M."/>
            <person name="Adriaenssens E.M."/>
            <person name="Foster-Nyarko E."/>
            <person name="Jarju S."/>
            <person name="Secka A."/>
            <person name="Antonio M."/>
            <person name="Oren A."/>
            <person name="Chaudhuri R.R."/>
            <person name="La Ragione R."/>
            <person name="Hildebrand F."/>
            <person name="Pallen M.J."/>
        </authorList>
    </citation>
    <scope>NUCLEOTIDE SEQUENCE</scope>
    <source>
        <strain evidence="2">CHK152-2994</strain>
    </source>
</reference>